<sequence>MKRVLIALLALVMFTGCNIRWNGSDVQSNDEACSSVSELKENLGFDFMVPSELPDGFSVLSIYKHKSNVAVIAYASGDQTIYFYAERGNKDPTGKLKKLKYKTSLSVGSYDIAFVRDDTGDDAQGVAVWMSGNMSYALEYATAEQVKLMAGSLVPADTTG</sequence>
<dbReference type="EMBL" id="VSSQ01028436">
    <property type="protein sequence ID" value="MPM78162.1"/>
    <property type="molecule type" value="Genomic_DNA"/>
</dbReference>
<dbReference type="PROSITE" id="PS51257">
    <property type="entry name" value="PROKAR_LIPOPROTEIN"/>
    <property type="match status" value="1"/>
</dbReference>
<reference evidence="1" key="1">
    <citation type="submission" date="2019-08" db="EMBL/GenBank/DDBJ databases">
        <authorList>
            <person name="Kucharzyk K."/>
            <person name="Murdoch R.W."/>
            <person name="Higgins S."/>
            <person name="Loffler F."/>
        </authorList>
    </citation>
    <scope>NUCLEOTIDE SEQUENCE</scope>
</reference>
<comment type="caution">
    <text evidence="1">The sequence shown here is derived from an EMBL/GenBank/DDBJ whole genome shotgun (WGS) entry which is preliminary data.</text>
</comment>
<name>A0A645CN19_9ZZZZ</name>
<proteinExistence type="predicted"/>
<dbReference type="AlphaFoldDB" id="A0A645CN19"/>
<protein>
    <recommendedName>
        <fullName evidence="2">DUF4367 domain-containing protein</fullName>
    </recommendedName>
</protein>
<organism evidence="1">
    <name type="scientific">bioreactor metagenome</name>
    <dbReference type="NCBI Taxonomy" id="1076179"/>
    <lineage>
        <taxon>unclassified sequences</taxon>
        <taxon>metagenomes</taxon>
        <taxon>ecological metagenomes</taxon>
    </lineage>
</organism>
<gene>
    <name evidence="1" type="ORF">SDC9_125173</name>
</gene>
<evidence type="ECO:0000313" key="1">
    <source>
        <dbReference type="EMBL" id="MPM78162.1"/>
    </source>
</evidence>
<accession>A0A645CN19</accession>
<evidence type="ECO:0008006" key="2">
    <source>
        <dbReference type="Google" id="ProtNLM"/>
    </source>
</evidence>